<protein>
    <recommendedName>
        <fullName evidence="10">ATP synthase gamma chain</fullName>
    </recommendedName>
</protein>
<dbReference type="PANTHER" id="PTHR11693:SF22">
    <property type="entry name" value="ATP SYNTHASE SUBUNIT GAMMA, MITOCHONDRIAL"/>
    <property type="match status" value="1"/>
</dbReference>
<dbReference type="PANTHER" id="PTHR11693">
    <property type="entry name" value="ATP SYNTHASE GAMMA CHAIN"/>
    <property type="match status" value="1"/>
</dbReference>
<dbReference type="InterPro" id="IPR000131">
    <property type="entry name" value="ATP_synth_F1_gsu"/>
</dbReference>
<dbReference type="AlphaFoldDB" id="A0A382LHU6"/>
<dbReference type="CDD" id="cd12151">
    <property type="entry name" value="F1-ATPase_gamma"/>
    <property type="match status" value="1"/>
</dbReference>
<evidence type="ECO:0000256" key="6">
    <source>
        <dbReference type="ARBA" id="ARBA00023136"/>
    </source>
</evidence>
<evidence type="ECO:0000256" key="5">
    <source>
        <dbReference type="ARBA" id="ARBA00023065"/>
    </source>
</evidence>
<dbReference type="Gene3D" id="1.10.287.80">
    <property type="entry name" value="ATP synthase, gamma subunit, helix hairpin domain"/>
    <property type="match status" value="1"/>
</dbReference>
<keyword evidence="5" id="KW-0406">Ion transport</keyword>
<dbReference type="SUPFAM" id="SSF52943">
    <property type="entry name" value="ATP synthase (F1-ATPase), gamma subunit"/>
    <property type="match status" value="1"/>
</dbReference>
<accession>A0A382LHU6</accession>
<evidence type="ECO:0000256" key="1">
    <source>
        <dbReference type="ARBA" id="ARBA00004170"/>
    </source>
</evidence>
<dbReference type="EMBL" id="UINC01086711">
    <property type="protein sequence ID" value="SVC35415.1"/>
    <property type="molecule type" value="Genomic_DNA"/>
</dbReference>
<evidence type="ECO:0000256" key="7">
    <source>
        <dbReference type="ARBA" id="ARBA00023196"/>
    </source>
</evidence>
<reference evidence="9" key="1">
    <citation type="submission" date="2018-05" db="EMBL/GenBank/DDBJ databases">
        <authorList>
            <person name="Lanie J.A."/>
            <person name="Ng W.-L."/>
            <person name="Kazmierczak K.M."/>
            <person name="Andrzejewski T.M."/>
            <person name="Davidsen T.M."/>
            <person name="Wayne K.J."/>
            <person name="Tettelin H."/>
            <person name="Glass J.I."/>
            <person name="Rusch D."/>
            <person name="Podicherti R."/>
            <person name="Tsui H.-C.T."/>
            <person name="Winkler M.E."/>
        </authorList>
    </citation>
    <scope>NUCLEOTIDE SEQUENCE</scope>
</reference>
<name>A0A382LHU6_9ZZZZ</name>
<proteinExistence type="inferred from homology"/>
<dbReference type="Gene3D" id="3.40.1380.10">
    <property type="match status" value="1"/>
</dbReference>
<evidence type="ECO:0000256" key="8">
    <source>
        <dbReference type="ARBA" id="ARBA00023310"/>
    </source>
</evidence>
<evidence type="ECO:0000256" key="2">
    <source>
        <dbReference type="ARBA" id="ARBA00007681"/>
    </source>
</evidence>
<dbReference type="HAMAP" id="MF_00815">
    <property type="entry name" value="ATP_synth_gamma_bact"/>
    <property type="match status" value="1"/>
</dbReference>
<dbReference type="PRINTS" id="PR00126">
    <property type="entry name" value="ATPASEGAMMA"/>
</dbReference>
<evidence type="ECO:0000256" key="4">
    <source>
        <dbReference type="ARBA" id="ARBA00022781"/>
    </source>
</evidence>
<gene>
    <name evidence="9" type="ORF">METZ01_LOCUS288269</name>
</gene>
<evidence type="ECO:0008006" key="10">
    <source>
        <dbReference type="Google" id="ProtNLM"/>
    </source>
</evidence>
<keyword evidence="8" id="KW-0066">ATP synthesis</keyword>
<keyword evidence="4" id="KW-0375">Hydrogen ion transport</keyword>
<dbReference type="NCBIfam" id="TIGR01146">
    <property type="entry name" value="ATPsyn_F1gamma"/>
    <property type="match status" value="1"/>
</dbReference>
<dbReference type="GO" id="GO:0046933">
    <property type="term" value="F:proton-transporting ATP synthase activity, rotational mechanism"/>
    <property type="evidence" value="ECO:0007669"/>
    <property type="project" value="InterPro"/>
</dbReference>
<dbReference type="Pfam" id="PF00231">
    <property type="entry name" value="ATP-synt"/>
    <property type="match status" value="1"/>
</dbReference>
<sequence length="282" mass="31481">MPSLKEIRRRIGSTKDIQKITRAMQTVAGVRLRGAQEHLFAARPYSEKLKELLGSLSAQTDSNEHPLLAVREVKASALVVVTADRGFCGSFNSNVIRKARETYGEREPAPGMICIGRKGAETLRRQPVTILSDYVNVFQSLEYSDVVDIADPLIDMYITGQIDRVDVLYNEFKSAGQQNLVMEQLLPVVPESPEEDPFFAGYLYEPSQSALLNELLPQHFRFQIWRMLLESNTAEEAARMLAMDNATRNAGDLIDELTLTANKLRQSTITSELMDIVGGSEA</sequence>
<evidence type="ECO:0000256" key="3">
    <source>
        <dbReference type="ARBA" id="ARBA00022448"/>
    </source>
</evidence>
<dbReference type="GO" id="GO:0045259">
    <property type="term" value="C:proton-transporting ATP synthase complex"/>
    <property type="evidence" value="ECO:0007669"/>
    <property type="project" value="UniProtKB-KW"/>
</dbReference>
<keyword evidence="6" id="KW-0472">Membrane</keyword>
<feature type="non-terminal residue" evidence="9">
    <location>
        <position position="282"/>
    </location>
</feature>
<organism evidence="9">
    <name type="scientific">marine metagenome</name>
    <dbReference type="NCBI Taxonomy" id="408172"/>
    <lineage>
        <taxon>unclassified sequences</taxon>
        <taxon>metagenomes</taxon>
        <taxon>ecological metagenomes</taxon>
    </lineage>
</organism>
<keyword evidence="7" id="KW-0139">CF(1)</keyword>
<keyword evidence="3" id="KW-0813">Transport</keyword>
<comment type="similarity">
    <text evidence="2">Belongs to the ATPase gamma chain family.</text>
</comment>
<dbReference type="InterPro" id="IPR035968">
    <property type="entry name" value="ATP_synth_F1_ATPase_gsu"/>
</dbReference>
<comment type="subcellular location">
    <subcellularLocation>
        <location evidence="1">Membrane</location>
        <topology evidence="1">Peripheral membrane protein</topology>
    </subcellularLocation>
</comment>
<evidence type="ECO:0000313" key="9">
    <source>
        <dbReference type="EMBL" id="SVC35415.1"/>
    </source>
</evidence>